<dbReference type="Proteomes" id="UP000548632">
    <property type="component" value="Unassembled WGS sequence"/>
</dbReference>
<evidence type="ECO:0000256" key="1">
    <source>
        <dbReference type="SAM" id="Coils"/>
    </source>
</evidence>
<feature type="compositionally biased region" description="Acidic residues" evidence="2">
    <location>
        <begin position="163"/>
        <end position="172"/>
    </location>
</feature>
<proteinExistence type="predicted"/>
<comment type="caution">
    <text evidence="4">The sequence shown here is derived from an EMBL/GenBank/DDBJ whole genome shotgun (WGS) entry which is preliminary data.</text>
</comment>
<gene>
    <name evidence="4" type="ORF">HUK38_12675</name>
</gene>
<dbReference type="PANTHER" id="PTHR23150">
    <property type="entry name" value="SULFATASE MODIFYING FACTOR 1, 2"/>
    <property type="match status" value="1"/>
</dbReference>
<dbReference type="RefSeq" id="WP_182584699.1">
    <property type="nucleotide sequence ID" value="NZ_JABVCQ010000034.1"/>
</dbReference>
<dbReference type="Gene3D" id="3.90.1580.10">
    <property type="entry name" value="paralog of FGE (formylglycine-generating enzyme)"/>
    <property type="match status" value="1"/>
</dbReference>
<feature type="region of interest" description="Disordered" evidence="2">
    <location>
        <begin position="155"/>
        <end position="174"/>
    </location>
</feature>
<dbReference type="InterPro" id="IPR042095">
    <property type="entry name" value="SUMF_sf"/>
</dbReference>
<organism evidence="4 5">
    <name type="scientific">Thiospirillum jenense</name>
    <dbReference type="NCBI Taxonomy" id="1653858"/>
    <lineage>
        <taxon>Bacteria</taxon>
        <taxon>Pseudomonadati</taxon>
        <taxon>Pseudomonadota</taxon>
        <taxon>Gammaproteobacteria</taxon>
        <taxon>Chromatiales</taxon>
        <taxon>Chromatiaceae</taxon>
        <taxon>Thiospirillum</taxon>
    </lineage>
</organism>
<dbReference type="AlphaFoldDB" id="A0A839HDW6"/>
<name>A0A839HDW6_9GAMM</name>
<evidence type="ECO:0000313" key="5">
    <source>
        <dbReference type="Proteomes" id="UP000548632"/>
    </source>
</evidence>
<evidence type="ECO:0000256" key="2">
    <source>
        <dbReference type="SAM" id="MobiDB-lite"/>
    </source>
</evidence>
<dbReference type="EMBL" id="JABVCQ010000034">
    <property type="protein sequence ID" value="MBB1127073.1"/>
    <property type="molecule type" value="Genomic_DNA"/>
</dbReference>
<reference evidence="4 5" key="1">
    <citation type="journal article" date="2020" name="Arch. Microbiol.">
        <title>The genome sequence of the giant phototrophic gammaproteobacterium Thiospirillum jenense gives insight into its physiological properties and phylogenetic relationships.</title>
        <authorList>
            <person name="Imhoff J.F."/>
            <person name="Meyer T.E."/>
            <person name="Kyndt J.A."/>
        </authorList>
    </citation>
    <scope>NUCLEOTIDE SEQUENCE [LARGE SCALE GENOMIC DNA]</scope>
    <source>
        <strain evidence="4 5">DSM 216</strain>
    </source>
</reference>
<feature type="coiled-coil region" evidence="1">
    <location>
        <begin position="83"/>
        <end position="142"/>
    </location>
</feature>
<dbReference type="SUPFAM" id="SSF56436">
    <property type="entry name" value="C-type lectin-like"/>
    <property type="match status" value="1"/>
</dbReference>
<dbReference type="InterPro" id="IPR051043">
    <property type="entry name" value="Sulfatase_Mod_Factor_Kinase"/>
</dbReference>
<dbReference type="PANTHER" id="PTHR23150:SF19">
    <property type="entry name" value="FORMYLGLYCINE-GENERATING ENZYME"/>
    <property type="match status" value="1"/>
</dbReference>
<dbReference type="Pfam" id="PF03781">
    <property type="entry name" value="FGE-sulfatase"/>
    <property type="match status" value="1"/>
</dbReference>
<evidence type="ECO:0000313" key="4">
    <source>
        <dbReference type="EMBL" id="MBB1127073.1"/>
    </source>
</evidence>
<dbReference type="GO" id="GO:0120147">
    <property type="term" value="F:formylglycine-generating oxidase activity"/>
    <property type="evidence" value="ECO:0007669"/>
    <property type="project" value="TreeGrafter"/>
</dbReference>
<keyword evidence="5" id="KW-1185">Reference proteome</keyword>
<sequence>MRQLARLAAHAANIDKNYLRQLTQMATSVANTNKQLSTRLEQIEAQQQLFTGQLQQFNQAMTEQQRDAAQTVETLAQMELSLNERLDDSAEQLNAQIEQQEQLLTKQFVKYDVQLAENSQTIMDLVVQIENLRQQSQAIDKEAATEDESITERIINSNNISEESTEQSDDDDTTLRDMHEQPIAVVQQLQRKTAKMLGLEVAFYHSLKDGSQGPEMLVIPPGRFFMGSARDMERPQHEVTIAQPFAIGRFTVTFAEYTVFCERTWRRKPEKWSYSQHPMVYVTWGDAQAYCEWLSEQTGYRYRLPSEAEWEYAARAATSTDFWWGNEINTSLANHGNESFFDFVLSTKIQTVPVKSFAPNPFGLYQVHGNVYEWCQDYWHDNYNGAPVDGSAWEGNAWVLKNKRVQRGGCWASHSSRCRSASRHSSEATNVSQAGGFRVCCDLD</sequence>
<evidence type="ECO:0000259" key="3">
    <source>
        <dbReference type="Pfam" id="PF03781"/>
    </source>
</evidence>
<accession>A0A839HDW6</accession>
<protein>
    <submittedName>
        <fullName evidence="4">SUMF1/EgtB/PvdO family nonheme iron enzyme</fullName>
    </submittedName>
</protein>
<keyword evidence="1" id="KW-0175">Coiled coil</keyword>
<dbReference type="InterPro" id="IPR005532">
    <property type="entry name" value="SUMF_dom"/>
</dbReference>
<feature type="domain" description="Sulfatase-modifying factor enzyme-like" evidence="3">
    <location>
        <begin position="213"/>
        <end position="439"/>
    </location>
</feature>
<dbReference type="InterPro" id="IPR016187">
    <property type="entry name" value="CTDL_fold"/>
</dbReference>